<reference evidence="1 2" key="1">
    <citation type="journal article" date="2018" name="J. Allergy Clin. Immunol.">
        <title>High-quality assembly of Dermatophagoides pteronyssinus genome and transcriptome reveals a wide range of novel allergens.</title>
        <authorList>
            <person name="Liu X.Y."/>
            <person name="Yang K.Y."/>
            <person name="Wang M.Q."/>
            <person name="Kwok J.S."/>
            <person name="Zeng X."/>
            <person name="Yang Z."/>
            <person name="Xiao X.J."/>
            <person name="Lau C.P."/>
            <person name="Li Y."/>
            <person name="Huang Z.M."/>
            <person name="Ba J.G."/>
            <person name="Yim A.K."/>
            <person name="Ouyang C.Y."/>
            <person name="Ngai S.M."/>
            <person name="Chan T.F."/>
            <person name="Leung E.L."/>
            <person name="Liu L."/>
            <person name="Liu Z.G."/>
            <person name="Tsui S.K."/>
        </authorList>
    </citation>
    <scope>NUCLEOTIDE SEQUENCE [LARGE SCALE GENOMIC DNA]</scope>
    <source>
        <strain evidence="1">Derp</strain>
    </source>
</reference>
<comment type="caution">
    <text evidence="1">The sequence shown here is derived from an EMBL/GenBank/DDBJ whole genome shotgun (WGS) entry which is preliminary data.</text>
</comment>
<name>A0ABQ8JJV8_DERPT</name>
<evidence type="ECO:0000313" key="2">
    <source>
        <dbReference type="Proteomes" id="UP000887458"/>
    </source>
</evidence>
<reference evidence="1 2" key="2">
    <citation type="journal article" date="2022" name="Mol. Biol. Evol.">
        <title>Comparative Genomics Reveals Insights into the Divergent Evolution of Astigmatic Mites and Household Pest Adaptations.</title>
        <authorList>
            <person name="Xiong Q."/>
            <person name="Wan A.T."/>
            <person name="Liu X."/>
            <person name="Fung C.S."/>
            <person name="Xiao X."/>
            <person name="Malainual N."/>
            <person name="Hou J."/>
            <person name="Wang L."/>
            <person name="Wang M."/>
            <person name="Yang K.Y."/>
            <person name="Cui Y."/>
            <person name="Leung E.L."/>
            <person name="Nong W."/>
            <person name="Shin S.K."/>
            <person name="Au S.W."/>
            <person name="Jeong K.Y."/>
            <person name="Chew F.T."/>
            <person name="Hui J.H."/>
            <person name="Leung T.F."/>
            <person name="Tungtrongchitr A."/>
            <person name="Zhong N."/>
            <person name="Liu Z."/>
            <person name="Tsui S.K."/>
        </authorList>
    </citation>
    <scope>NUCLEOTIDE SEQUENCE [LARGE SCALE GENOMIC DNA]</scope>
    <source>
        <strain evidence="1">Derp</strain>
    </source>
</reference>
<proteinExistence type="predicted"/>
<evidence type="ECO:0000313" key="1">
    <source>
        <dbReference type="EMBL" id="KAH9422849.1"/>
    </source>
</evidence>
<protein>
    <submittedName>
        <fullName evidence="1">Uncharacterized protein</fullName>
    </submittedName>
</protein>
<keyword evidence="2" id="KW-1185">Reference proteome</keyword>
<sequence>MHLPITNPCPSSIHLFRDGWLNEWTKTIYDDDDDDDRRFLYTEILLLTITSQFGQNKMKHNGIE</sequence>
<organism evidence="1 2">
    <name type="scientific">Dermatophagoides pteronyssinus</name>
    <name type="common">European house dust mite</name>
    <dbReference type="NCBI Taxonomy" id="6956"/>
    <lineage>
        <taxon>Eukaryota</taxon>
        <taxon>Metazoa</taxon>
        <taxon>Ecdysozoa</taxon>
        <taxon>Arthropoda</taxon>
        <taxon>Chelicerata</taxon>
        <taxon>Arachnida</taxon>
        <taxon>Acari</taxon>
        <taxon>Acariformes</taxon>
        <taxon>Sarcoptiformes</taxon>
        <taxon>Astigmata</taxon>
        <taxon>Psoroptidia</taxon>
        <taxon>Analgoidea</taxon>
        <taxon>Pyroglyphidae</taxon>
        <taxon>Dermatophagoidinae</taxon>
        <taxon>Dermatophagoides</taxon>
    </lineage>
</organism>
<dbReference type="Proteomes" id="UP000887458">
    <property type="component" value="Unassembled WGS sequence"/>
</dbReference>
<gene>
    <name evidence="1" type="ORF">DERP_008112</name>
</gene>
<accession>A0ABQ8JJV8</accession>
<dbReference type="EMBL" id="NJHN03000035">
    <property type="protein sequence ID" value="KAH9422849.1"/>
    <property type="molecule type" value="Genomic_DNA"/>
</dbReference>